<dbReference type="EMBL" id="CM055757">
    <property type="protein sequence ID" value="KAJ7988932.1"/>
    <property type="molecule type" value="Genomic_DNA"/>
</dbReference>
<organism evidence="1 2">
    <name type="scientific">Dallia pectoralis</name>
    <name type="common">Alaska blackfish</name>
    <dbReference type="NCBI Taxonomy" id="75939"/>
    <lineage>
        <taxon>Eukaryota</taxon>
        <taxon>Metazoa</taxon>
        <taxon>Chordata</taxon>
        <taxon>Craniata</taxon>
        <taxon>Vertebrata</taxon>
        <taxon>Euteleostomi</taxon>
        <taxon>Actinopterygii</taxon>
        <taxon>Neopterygii</taxon>
        <taxon>Teleostei</taxon>
        <taxon>Protacanthopterygii</taxon>
        <taxon>Esociformes</taxon>
        <taxon>Umbridae</taxon>
        <taxon>Dallia</taxon>
    </lineage>
</organism>
<accession>A0ACC2FCA8</accession>
<protein>
    <submittedName>
        <fullName evidence="1">Uncharacterized protein</fullName>
    </submittedName>
</protein>
<reference evidence="1" key="1">
    <citation type="submission" date="2021-05" db="EMBL/GenBank/DDBJ databases">
        <authorList>
            <person name="Pan Q."/>
            <person name="Jouanno E."/>
            <person name="Zahm M."/>
            <person name="Klopp C."/>
            <person name="Cabau C."/>
            <person name="Louis A."/>
            <person name="Berthelot C."/>
            <person name="Parey E."/>
            <person name="Roest Crollius H."/>
            <person name="Montfort J."/>
            <person name="Robinson-Rechavi M."/>
            <person name="Bouchez O."/>
            <person name="Lampietro C."/>
            <person name="Lopez Roques C."/>
            <person name="Donnadieu C."/>
            <person name="Postlethwait J."/>
            <person name="Bobe J."/>
            <person name="Dillon D."/>
            <person name="Chandos A."/>
            <person name="von Hippel F."/>
            <person name="Guiguen Y."/>
        </authorList>
    </citation>
    <scope>NUCLEOTIDE SEQUENCE</scope>
    <source>
        <strain evidence="1">YG-Jan2019</strain>
    </source>
</reference>
<dbReference type="Proteomes" id="UP001157502">
    <property type="component" value="Chromosome 30"/>
</dbReference>
<sequence>MPVNVDAERQGGSETLPLLTPEPEPSNWQPLTKEELRLVAGGPGWKKVRTGFVILFGLGWLAMLCTGVFIIAGAYSCSSPPGPTGGAVLPPTTSLVQRFR</sequence>
<comment type="caution">
    <text evidence="1">The sequence shown here is derived from an EMBL/GenBank/DDBJ whole genome shotgun (WGS) entry which is preliminary data.</text>
</comment>
<gene>
    <name evidence="1" type="ORF">DPEC_G00314320</name>
</gene>
<proteinExistence type="predicted"/>
<evidence type="ECO:0000313" key="2">
    <source>
        <dbReference type="Proteomes" id="UP001157502"/>
    </source>
</evidence>
<keyword evidence="2" id="KW-1185">Reference proteome</keyword>
<evidence type="ECO:0000313" key="1">
    <source>
        <dbReference type="EMBL" id="KAJ7988932.1"/>
    </source>
</evidence>
<name>A0ACC2FCA8_DALPE</name>